<dbReference type="Proteomes" id="UP000278143">
    <property type="component" value="Unassembled WGS sequence"/>
</dbReference>
<dbReference type="InterPro" id="IPR025762">
    <property type="entry name" value="DFDF"/>
</dbReference>
<dbReference type="GO" id="GO:0000932">
    <property type="term" value="C:P-body"/>
    <property type="evidence" value="ECO:0007669"/>
    <property type="project" value="TreeGrafter"/>
</dbReference>
<evidence type="ECO:0000259" key="2">
    <source>
        <dbReference type="PROSITE" id="PS51512"/>
    </source>
</evidence>
<sequence>MTEAFIGLTVELTLNDGFTVQGIVSMVNPATQRLQLEHDRAETPLTEATDSDVPVDVRPRSARKKRTPKTVSKSRAGSHRHTTSDANEWAAGDVNEFIEEDFDFQQNLILFDKKKVFEEIRETDNTAPEDRLVSHNRREGRSRNLLPTENVLSRASPEEETDNGSDGEPWRDNNERRSYTFKTTDGSPCWAVTGVQMLEVERMAGR</sequence>
<dbReference type="PROSITE" id="PS51512">
    <property type="entry name" value="DFDF"/>
    <property type="match status" value="1"/>
</dbReference>
<feature type="domain" description="DFDF" evidence="2">
    <location>
        <begin position="90"/>
        <end position="126"/>
    </location>
</feature>
<reference evidence="4" key="1">
    <citation type="journal article" date="2018" name="Nat. Microbiol.">
        <title>Leveraging single-cell genomics to expand the fungal tree of life.</title>
        <authorList>
            <person name="Ahrendt S.R."/>
            <person name="Quandt C.A."/>
            <person name="Ciobanu D."/>
            <person name="Clum A."/>
            <person name="Salamov A."/>
            <person name="Andreopoulos B."/>
            <person name="Cheng J.F."/>
            <person name="Woyke T."/>
            <person name="Pelin A."/>
            <person name="Henrissat B."/>
            <person name="Reynolds N.K."/>
            <person name="Benny G.L."/>
            <person name="Smith M.E."/>
            <person name="James T.Y."/>
            <person name="Grigoriev I.V."/>
        </authorList>
    </citation>
    <scope>NUCLEOTIDE SEQUENCE [LARGE SCALE GENOMIC DNA]</scope>
    <source>
        <strain evidence="4">Benny S71-1</strain>
    </source>
</reference>
<dbReference type="GO" id="GO:0031087">
    <property type="term" value="P:deadenylation-independent decapping of nuclear-transcribed mRNA"/>
    <property type="evidence" value="ECO:0007669"/>
    <property type="project" value="TreeGrafter"/>
</dbReference>
<feature type="compositionally biased region" description="Basic and acidic residues" evidence="1">
    <location>
        <begin position="168"/>
        <end position="178"/>
    </location>
</feature>
<gene>
    <name evidence="3" type="ORF">SYNPS1DRAFT_25782</name>
</gene>
<name>A0A4P9YRH9_9FUNG</name>
<keyword evidence="4" id="KW-1185">Reference proteome</keyword>
<accession>A0A4P9YRH9</accession>
<evidence type="ECO:0000313" key="4">
    <source>
        <dbReference type="Proteomes" id="UP000278143"/>
    </source>
</evidence>
<dbReference type="PANTHER" id="PTHR13612">
    <property type="entry name" value="ENHANCER OF MRNA-DECAPPING PROTEIN 3"/>
    <property type="match status" value="1"/>
</dbReference>
<dbReference type="GO" id="GO:0003729">
    <property type="term" value="F:mRNA binding"/>
    <property type="evidence" value="ECO:0007669"/>
    <property type="project" value="TreeGrafter"/>
</dbReference>
<feature type="compositionally biased region" description="Basic and acidic residues" evidence="1">
    <location>
        <begin position="127"/>
        <end position="142"/>
    </location>
</feature>
<dbReference type="GO" id="GO:0033962">
    <property type="term" value="P:P-body assembly"/>
    <property type="evidence" value="ECO:0007669"/>
    <property type="project" value="TreeGrafter"/>
</dbReference>
<dbReference type="OrthoDB" id="10030313at2759"/>
<evidence type="ECO:0000256" key="1">
    <source>
        <dbReference type="SAM" id="MobiDB-lite"/>
    </source>
</evidence>
<protein>
    <recommendedName>
        <fullName evidence="2">DFDF domain-containing protein</fullName>
    </recommendedName>
</protein>
<dbReference type="InterPro" id="IPR019050">
    <property type="entry name" value="FDF_dom"/>
</dbReference>
<dbReference type="Pfam" id="PF09532">
    <property type="entry name" value="FDF"/>
    <property type="match status" value="1"/>
</dbReference>
<dbReference type="SMART" id="SM01199">
    <property type="entry name" value="FDF"/>
    <property type="match status" value="1"/>
</dbReference>
<organism evidence="3 4">
    <name type="scientific">Syncephalis pseudoplumigaleata</name>
    <dbReference type="NCBI Taxonomy" id="1712513"/>
    <lineage>
        <taxon>Eukaryota</taxon>
        <taxon>Fungi</taxon>
        <taxon>Fungi incertae sedis</taxon>
        <taxon>Zoopagomycota</taxon>
        <taxon>Zoopagomycotina</taxon>
        <taxon>Zoopagomycetes</taxon>
        <taxon>Zoopagales</taxon>
        <taxon>Piptocephalidaceae</taxon>
        <taxon>Syncephalis</taxon>
    </lineage>
</organism>
<feature type="region of interest" description="Disordered" evidence="1">
    <location>
        <begin position="41"/>
        <end position="86"/>
    </location>
</feature>
<dbReference type="EMBL" id="KZ992073">
    <property type="protein sequence ID" value="RKP22466.1"/>
    <property type="molecule type" value="Genomic_DNA"/>
</dbReference>
<dbReference type="AlphaFoldDB" id="A0A4P9YRH9"/>
<proteinExistence type="predicted"/>
<evidence type="ECO:0000313" key="3">
    <source>
        <dbReference type="EMBL" id="RKP22466.1"/>
    </source>
</evidence>
<dbReference type="PANTHER" id="PTHR13612:SF0">
    <property type="entry name" value="ENHANCER OF MRNA-DECAPPING PROTEIN 3"/>
    <property type="match status" value="1"/>
</dbReference>
<feature type="region of interest" description="Disordered" evidence="1">
    <location>
        <begin position="127"/>
        <end position="186"/>
    </location>
</feature>